<organism evidence="1 2">
    <name type="scientific">Steinernema glaseri</name>
    <dbReference type="NCBI Taxonomy" id="37863"/>
    <lineage>
        <taxon>Eukaryota</taxon>
        <taxon>Metazoa</taxon>
        <taxon>Ecdysozoa</taxon>
        <taxon>Nematoda</taxon>
        <taxon>Chromadorea</taxon>
        <taxon>Rhabditida</taxon>
        <taxon>Tylenchina</taxon>
        <taxon>Panagrolaimomorpha</taxon>
        <taxon>Strongyloidoidea</taxon>
        <taxon>Steinernematidae</taxon>
        <taxon>Steinernema</taxon>
    </lineage>
</organism>
<proteinExistence type="predicted"/>
<dbReference type="WBParaSite" id="L893_g16219.t1">
    <property type="protein sequence ID" value="L893_g16219.t1"/>
    <property type="gene ID" value="L893_g16219"/>
</dbReference>
<reference evidence="2" key="1">
    <citation type="submission" date="2016-11" db="UniProtKB">
        <authorList>
            <consortium name="WormBaseParasite"/>
        </authorList>
    </citation>
    <scope>IDENTIFICATION</scope>
</reference>
<dbReference type="Proteomes" id="UP000095287">
    <property type="component" value="Unplaced"/>
</dbReference>
<protein>
    <submittedName>
        <fullName evidence="2">SSD domain-containing protein</fullName>
    </submittedName>
</protein>
<sequence length="70" mass="7734">MFSNGVLVGCLLFFLFTGSLLFFTTPFITHLIVPPYPECLGNVALERHLREIVADETVGVLSFSKTGWNG</sequence>
<evidence type="ECO:0000313" key="1">
    <source>
        <dbReference type="Proteomes" id="UP000095287"/>
    </source>
</evidence>
<accession>A0A1I7YGW7</accession>
<evidence type="ECO:0000313" key="2">
    <source>
        <dbReference type="WBParaSite" id="L893_g16219.t1"/>
    </source>
</evidence>
<keyword evidence="1" id="KW-1185">Reference proteome</keyword>
<dbReference type="AlphaFoldDB" id="A0A1I7YGW7"/>
<name>A0A1I7YGW7_9BILA</name>